<dbReference type="EMBL" id="AFCE01000158">
    <property type="protein sequence ID" value="EGL81971.1"/>
    <property type="molecule type" value="Genomic_DNA"/>
</dbReference>
<dbReference type="AlphaFoldDB" id="F5L9I4"/>
<keyword evidence="7" id="KW-1185">Reference proteome</keyword>
<dbReference type="PANTHER" id="PTHR33376">
    <property type="match status" value="1"/>
</dbReference>
<keyword evidence="2" id="KW-0813">Transport</keyword>
<evidence type="ECO:0000313" key="4">
    <source>
        <dbReference type="EMBL" id="EGL81971.1"/>
    </source>
</evidence>
<dbReference type="OrthoDB" id="9776801at2"/>
<dbReference type="CDD" id="cd13675">
    <property type="entry name" value="PBP2_TRAP_SBP_like_5"/>
    <property type="match status" value="1"/>
</dbReference>
<reference evidence="5 7" key="2">
    <citation type="journal article" date="2020" name="Extremophiles">
        <title>Genomic analysis of Caldalkalibacillus thermarum TA2.A1 reveals aerobic alkaliphilic metabolism and evolutionary hallmarks linking alkaliphilic bacteria and plant life.</title>
        <authorList>
            <person name="de Jong S.I."/>
            <person name="van den Broek M.A."/>
            <person name="Merkel A.Y."/>
            <person name="de la Torre Cortes P."/>
            <person name="Kalamorz F."/>
            <person name="Cook G.M."/>
            <person name="van Loosdrecht M.C.M."/>
            <person name="McMillan D.G.G."/>
        </authorList>
    </citation>
    <scope>NUCLEOTIDE SEQUENCE [LARGE SCALE GENOMIC DNA]</scope>
    <source>
        <strain evidence="5 7">TA2.A1</strain>
    </source>
</reference>
<sequence length="352" mass="39478">MRRHWFFLIMLALTLTVIVALSGCGGQETAQGVEQNQTKEENNGSKTTEAEYVLQLGHIAPPAHSYSLGIEAFAKDLQEATDGRVSLEIFGGGQLGGERDVVEQVSLGTLDMTLVTSGPVGNFVPDLAVIEMPFLFKDIDHVYRVLDGEIGQELLAKMEDSNLVGLAFWENGFRHLSNNKHPIYSPDDLQGLTMRTIENDIFVETYRALGADPTPIAWPEVFTSIQQGVADGLDTSYGVFHSTNIYEVQKYYSETNMYYASAVLLINKDVFESLPADLQDVMRELAVEHAHKQRAVNQEMETEQKELLKEVGIEIVDFEDVDIDAFREAVQPVYERYADRFGDLVQRIQDMQ</sequence>
<dbReference type="eggNOG" id="COG1638">
    <property type="taxonomic scope" value="Bacteria"/>
</dbReference>
<comment type="similarity">
    <text evidence="1">Belongs to the bacterial solute-binding protein 7 family.</text>
</comment>
<dbReference type="RefSeq" id="WP_007505881.1">
    <property type="nucleotide sequence ID" value="NZ_AFCE01000158.1"/>
</dbReference>
<dbReference type="PANTHER" id="PTHR33376:SF7">
    <property type="entry name" value="C4-DICARBOXYLATE-BINDING PROTEIN DCTB"/>
    <property type="match status" value="1"/>
</dbReference>
<keyword evidence="3" id="KW-0732">Signal</keyword>
<gene>
    <name evidence="4" type="ORF">CathTA2_2488</name>
    <name evidence="5" type="ORF">HUR95_03455</name>
</gene>
<dbReference type="Pfam" id="PF03480">
    <property type="entry name" value="DctP"/>
    <property type="match status" value="1"/>
</dbReference>
<evidence type="ECO:0000256" key="1">
    <source>
        <dbReference type="ARBA" id="ARBA00009023"/>
    </source>
</evidence>
<evidence type="ECO:0000313" key="5">
    <source>
        <dbReference type="EMBL" id="QZT34462.1"/>
    </source>
</evidence>
<dbReference type="InterPro" id="IPR018389">
    <property type="entry name" value="DctP_fam"/>
</dbReference>
<dbReference type="EMBL" id="CP082237">
    <property type="protein sequence ID" value="QZT34462.1"/>
    <property type="molecule type" value="Genomic_DNA"/>
</dbReference>
<dbReference type="Gene3D" id="3.40.190.170">
    <property type="entry name" value="Bacterial extracellular solute-binding protein, family 7"/>
    <property type="match status" value="1"/>
</dbReference>
<accession>F5L9I4</accession>
<name>F5L9I4_CALTT</name>
<dbReference type="NCBIfam" id="TIGR00787">
    <property type="entry name" value="dctP"/>
    <property type="match status" value="1"/>
</dbReference>
<reference evidence="5" key="3">
    <citation type="submission" date="2021-08" db="EMBL/GenBank/DDBJ databases">
        <authorList>
            <person name="de Jong S."/>
            <person name="van den Broek M."/>
            <person name="Merkel A."/>
            <person name="de la Torre Cortes P."/>
            <person name="Kalamorz F."/>
            <person name="Cook G."/>
            <person name="van Loosdrecht M."/>
            <person name="McMillan D."/>
        </authorList>
    </citation>
    <scope>NUCLEOTIDE SEQUENCE</scope>
    <source>
        <strain evidence="5">TA2.A1</strain>
    </source>
</reference>
<dbReference type="Proteomes" id="UP000825179">
    <property type="component" value="Chromosome"/>
</dbReference>
<proteinExistence type="inferred from homology"/>
<evidence type="ECO:0000256" key="2">
    <source>
        <dbReference type="ARBA" id="ARBA00022448"/>
    </source>
</evidence>
<dbReference type="NCBIfam" id="NF037995">
    <property type="entry name" value="TRAP_S1"/>
    <property type="match status" value="1"/>
</dbReference>
<dbReference type="Proteomes" id="UP000010716">
    <property type="component" value="Unassembled WGS sequence"/>
</dbReference>
<reference evidence="4 6" key="1">
    <citation type="journal article" date="2011" name="J. Bacteriol.">
        <title>Draft genome sequence of the thermoalkaliphilic Caldalkalibacillus thermarum strain TA2.A1.</title>
        <authorList>
            <person name="Kalamorz F."/>
            <person name="Keis S."/>
            <person name="McMillan D.G."/>
            <person name="Olsson K."/>
            <person name="Stanton J.A."/>
            <person name="Stockwell P."/>
            <person name="Black M.A."/>
            <person name="Klingeman D.M."/>
            <person name="Land M.L."/>
            <person name="Han C.S."/>
            <person name="Martin S.L."/>
            <person name="Becher S.A."/>
            <person name="Peddie C.J."/>
            <person name="Morgan H.W."/>
            <person name="Matthies D."/>
            <person name="Preiss L."/>
            <person name="Meier T."/>
            <person name="Brown S.D."/>
            <person name="Cook G.M."/>
        </authorList>
    </citation>
    <scope>NUCLEOTIDE SEQUENCE [LARGE SCALE GENOMIC DNA]</scope>
    <source>
        <strain evidence="4 6">TA2.A1</strain>
    </source>
</reference>
<dbReference type="PROSITE" id="PS51257">
    <property type="entry name" value="PROKAR_LIPOPROTEIN"/>
    <property type="match status" value="1"/>
</dbReference>
<dbReference type="InterPro" id="IPR004682">
    <property type="entry name" value="TRAP_DctP"/>
</dbReference>
<evidence type="ECO:0000313" key="7">
    <source>
        <dbReference type="Proteomes" id="UP000825179"/>
    </source>
</evidence>
<evidence type="ECO:0000256" key="3">
    <source>
        <dbReference type="ARBA" id="ARBA00022729"/>
    </source>
</evidence>
<organism evidence="4 6">
    <name type="scientific">Caldalkalibacillus thermarum (strain TA2.A1)</name>
    <dbReference type="NCBI Taxonomy" id="986075"/>
    <lineage>
        <taxon>Bacteria</taxon>
        <taxon>Bacillati</taxon>
        <taxon>Bacillota</taxon>
        <taxon>Bacilli</taxon>
        <taxon>Bacillales</taxon>
        <taxon>Bacillaceae</taxon>
        <taxon>Caldalkalibacillus</taxon>
    </lineage>
</organism>
<evidence type="ECO:0000313" key="6">
    <source>
        <dbReference type="Proteomes" id="UP000010716"/>
    </source>
</evidence>
<dbReference type="KEGG" id="cthu:HUR95_03455"/>
<dbReference type="GO" id="GO:0055085">
    <property type="term" value="P:transmembrane transport"/>
    <property type="evidence" value="ECO:0007669"/>
    <property type="project" value="InterPro"/>
</dbReference>
<dbReference type="InterPro" id="IPR038404">
    <property type="entry name" value="TRAP_DctP_sf"/>
</dbReference>
<dbReference type="PIRSF" id="PIRSF006470">
    <property type="entry name" value="DctB"/>
    <property type="match status" value="1"/>
</dbReference>
<dbReference type="GO" id="GO:0030288">
    <property type="term" value="C:outer membrane-bounded periplasmic space"/>
    <property type="evidence" value="ECO:0007669"/>
    <property type="project" value="InterPro"/>
</dbReference>
<protein>
    <submittedName>
        <fullName evidence="4">TRAP dicarboxylate transporter, DctP subunit</fullName>
    </submittedName>
    <submittedName>
        <fullName evidence="5">TRAP transporter substrate-binding protein</fullName>
    </submittedName>
</protein>